<accession>A0A401JCH1</accession>
<proteinExistence type="predicted"/>
<dbReference type="Proteomes" id="UP000286806">
    <property type="component" value="Unassembled WGS sequence"/>
</dbReference>
<comment type="caution">
    <text evidence="2">The sequence shown here is derived from an EMBL/GenBank/DDBJ whole genome shotgun (WGS) entry which is preliminary data.</text>
</comment>
<evidence type="ECO:0000313" key="2">
    <source>
        <dbReference type="EMBL" id="GBL45343.1"/>
    </source>
</evidence>
<evidence type="ECO:0000313" key="3">
    <source>
        <dbReference type="Proteomes" id="UP000286806"/>
    </source>
</evidence>
<reference evidence="2 3" key="1">
    <citation type="journal article" date="2019" name="Front. Microbiol.">
        <title>Genomes of Neutrophilic Sulfur-Oxidizing Chemolithoautotrophs Representing 9 Proteobacterial Species From 8 Genera.</title>
        <authorList>
            <person name="Watanabe T."/>
            <person name="Kojima H."/>
            <person name="Umezawa K."/>
            <person name="Hori C."/>
            <person name="Takasuka T.E."/>
            <person name="Kato Y."/>
            <person name="Fukui M."/>
        </authorList>
    </citation>
    <scope>NUCLEOTIDE SEQUENCE [LARGE SCALE GENOMIC DNA]</scope>
    <source>
        <strain evidence="2 3">TTN</strain>
    </source>
</reference>
<name>A0A401JCH1_9PROT</name>
<dbReference type="SUPFAM" id="SSF51126">
    <property type="entry name" value="Pectin lyase-like"/>
    <property type="match status" value="1"/>
</dbReference>
<gene>
    <name evidence="2" type="ORF">SFMTTN_1150</name>
</gene>
<dbReference type="InterPro" id="IPR012334">
    <property type="entry name" value="Pectin_lyas_fold"/>
</dbReference>
<protein>
    <submittedName>
        <fullName evidence="2">Uncharacterized protein</fullName>
    </submittedName>
</protein>
<evidence type="ECO:0000256" key="1">
    <source>
        <dbReference type="SAM" id="MobiDB-lite"/>
    </source>
</evidence>
<organism evidence="2 3">
    <name type="scientific">Sulfuriferula multivorans</name>
    <dbReference type="NCBI Taxonomy" id="1559896"/>
    <lineage>
        <taxon>Bacteria</taxon>
        <taxon>Pseudomonadati</taxon>
        <taxon>Pseudomonadota</taxon>
        <taxon>Betaproteobacteria</taxon>
        <taxon>Nitrosomonadales</taxon>
        <taxon>Sulfuricellaceae</taxon>
        <taxon>Sulfuriferula</taxon>
    </lineage>
</organism>
<feature type="compositionally biased region" description="Basic and acidic residues" evidence="1">
    <location>
        <begin position="405"/>
        <end position="414"/>
    </location>
</feature>
<dbReference type="InterPro" id="IPR006626">
    <property type="entry name" value="PbH1"/>
</dbReference>
<dbReference type="SMART" id="SM00710">
    <property type="entry name" value="PbH1"/>
    <property type="match status" value="6"/>
</dbReference>
<feature type="region of interest" description="Disordered" evidence="1">
    <location>
        <begin position="405"/>
        <end position="438"/>
    </location>
</feature>
<dbReference type="Gene3D" id="2.160.20.10">
    <property type="entry name" value="Single-stranded right-handed beta-helix, Pectin lyase-like"/>
    <property type="match status" value="1"/>
</dbReference>
<dbReference type="AlphaFoldDB" id="A0A401JCH1"/>
<dbReference type="InterPro" id="IPR011050">
    <property type="entry name" value="Pectin_lyase_fold/virulence"/>
</dbReference>
<dbReference type="RefSeq" id="WP_124704173.1">
    <property type="nucleotide sequence ID" value="NZ_BGOW01000010.1"/>
</dbReference>
<sequence length="438" mass="47283">MKTAWRFVWQVIFILWVGSGVTAEARIISANPANYHALIQTLKPGDRLQLAAGDYTNGLPVHQLVGLPNRPIVIAGPVAPARAVFHARSGANTVSIVDSAYVEIRDLVLDGGNLPVDGVRAEGHAHFAHHITLTNLLIQGHGNNQQTVGISTKCPAWDWVIRDNVILGAGTGMYLGNSDGSDAFVGGVIEYNYIADTLGYNLQIKHQIVRASVPGMPATARQTIIRHNVFSKAKNASSGQLARPNVLVGHWPLTGNGVNDRYLIYANFFYDNPTEALFQGEGNIALYNNIFVNPAGDAVHIQPHHDIPKNIVIAYNTIVASGDGVRLLHLPDTPVAELTFTHNLIFAGRAVAGLVDAGNLAQDYASAELYLRRPDAAPPELDVTPIRRLRVSAARLAALPELTRDYAGQRRNPEDVGALSSAQPSASVPLLLARPRRK</sequence>
<dbReference type="OrthoDB" id="5751322at2"/>
<dbReference type="EMBL" id="BGOW01000010">
    <property type="protein sequence ID" value="GBL45343.1"/>
    <property type="molecule type" value="Genomic_DNA"/>
</dbReference>
<keyword evidence="3" id="KW-1185">Reference proteome</keyword>